<keyword evidence="1" id="KW-0732">Signal</keyword>
<name>A0A1R4H338_9GAMM</name>
<accession>A0A1R4H338</accession>
<proteinExistence type="predicted"/>
<gene>
    <name evidence="2" type="ORF">CRENPOLYSF1_150094</name>
</gene>
<dbReference type="AlphaFoldDB" id="A0A1R4H338"/>
<evidence type="ECO:0000313" key="3">
    <source>
        <dbReference type="Proteomes" id="UP000195667"/>
    </source>
</evidence>
<keyword evidence="3" id="KW-1185">Reference proteome</keyword>
<feature type="chain" id="PRO_5012729434" description="Porin" evidence="1">
    <location>
        <begin position="27"/>
        <end position="128"/>
    </location>
</feature>
<sequence>MSKLLLKLPLSITVLSLSVVSNSAQAKSATQEVEDALNFYHYGKNGAVKIDLNTRWENVNQGAGPTNPVSGLPVQTANAFTSRLRAGLLSPTFYGFQGYAEYEGNLAMVEDFNSTRNGLVLSHSLSVG</sequence>
<evidence type="ECO:0000313" key="2">
    <source>
        <dbReference type="EMBL" id="SJM90668.1"/>
    </source>
</evidence>
<feature type="signal peptide" evidence="1">
    <location>
        <begin position="1"/>
        <end position="26"/>
    </location>
</feature>
<organism evidence="2 3">
    <name type="scientific">Crenothrix polyspora</name>
    <dbReference type="NCBI Taxonomy" id="360316"/>
    <lineage>
        <taxon>Bacteria</taxon>
        <taxon>Pseudomonadati</taxon>
        <taxon>Pseudomonadota</taxon>
        <taxon>Gammaproteobacteria</taxon>
        <taxon>Methylococcales</taxon>
        <taxon>Crenotrichaceae</taxon>
        <taxon>Crenothrix</taxon>
    </lineage>
</organism>
<dbReference type="RefSeq" id="WP_176371020.1">
    <property type="nucleotide sequence ID" value="NZ_FUKI01000057.1"/>
</dbReference>
<evidence type="ECO:0000256" key="1">
    <source>
        <dbReference type="SAM" id="SignalP"/>
    </source>
</evidence>
<dbReference type="EMBL" id="FUKI01000057">
    <property type="protein sequence ID" value="SJM90668.1"/>
    <property type="molecule type" value="Genomic_DNA"/>
</dbReference>
<dbReference type="Proteomes" id="UP000195667">
    <property type="component" value="Unassembled WGS sequence"/>
</dbReference>
<protein>
    <recommendedName>
        <fullName evidence="4">Porin</fullName>
    </recommendedName>
</protein>
<evidence type="ECO:0008006" key="4">
    <source>
        <dbReference type="Google" id="ProtNLM"/>
    </source>
</evidence>
<reference evidence="3" key="1">
    <citation type="submission" date="2017-02" db="EMBL/GenBank/DDBJ databases">
        <authorList>
            <person name="Daims H."/>
        </authorList>
    </citation>
    <scope>NUCLEOTIDE SEQUENCE [LARGE SCALE GENOMIC DNA]</scope>
</reference>